<protein>
    <submittedName>
        <fullName evidence="1">Uncharacterized protein</fullName>
    </submittedName>
</protein>
<proteinExistence type="predicted"/>
<keyword evidence="2" id="KW-1185">Reference proteome</keyword>
<dbReference type="EMBL" id="AZHW01000103">
    <property type="protein sequence ID" value="ETX02863.1"/>
    <property type="molecule type" value="Genomic_DNA"/>
</dbReference>
<evidence type="ECO:0000313" key="1">
    <source>
        <dbReference type="EMBL" id="ETX02863.1"/>
    </source>
</evidence>
<dbReference type="HOGENOM" id="CLU_2128910_0_0_7"/>
<sequence length="113" mass="13100">MGIQIEIDLQAISKDSQGLSRKSWALGTIHYGEHETGQLLYIKSSLCGNENPYIQSYKMNHATFPHESTSNQFFDETQFEVYRALGYSIVNRLMREEPEIVKSLWPDLREQSQ</sequence>
<organism evidence="1 2">
    <name type="scientific">Entotheonella factor</name>
    <dbReference type="NCBI Taxonomy" id="1429438"/>
    <lineage>
        <taxon>Bacteria</taxon>
        <taxon>Pseudomonadati</taxon>
        <taxon>Nitrospinota/Tectimicrobiota group</taxon>
        <taxon>Candidatus Tectimicrobiota</taxon>
        <taxon>Candidatus Entotheonellia</taxon>
        <taxon>Candidatus Entotheonellales</taxon>
        <taxon>Candidatus Entotheonellaceae</taxon>
        <taxon>Candidatus Entotheonella</taxon>
    </lineage>
</organism>
<reference evidence="1 2" key="1">
    <citation type="journal article" date="2014" name="Nature">
        <title>An environmental bacterial taxon with a large and distinct metabolic repertoire.</title>
        <authorList>
            <person name="Wilson M.C."/>
            <person name="Mori T."/>
            <person name="Ruckert C."/>
            <person name="Uria A.R."/>
            <person name="Helf M.J."/>
            <person name="Takada K."/>
            <person name="Gernert C."/>
            <person name="Steffens U.A."/>
            <person name="Heycke N."/>
            <person name="Schmitt S."/>
            <person name="Rinke C."/>
            <person name="Helfrich E.J."/>
            <person name="Brachmann A.O."/>
            <person name="Gurgui C."/>
            <person name="Wakimoto T."/>
            <person name="Kracht M."/>
            <person name="Crusemann M."/>
            <person name="Hentschel U."/>
            <person name="Abe I."/>
            <person name="Matsunaga S."/>
            <person name="Kalinowski J."/>
            <person name="Takeyama H."/>
            <person name="Piel J."/>
        </authorList>
    </citation>
    <scope>NUCLEOTIDE SEQUENCE [LARGE SCALE GENOMIC DNA]</scope>
    <source>
        <strain evidence="2">TSY1</strain>
    </source>
</reference>
<comment type="caution">
    <text evidence="1">The sequence shown here is derived from an EMBL/GenBank/DDBJ whole genome shotgun (WGS) entry which is preliminary data.</text>
</comment>
<dbReference type="Proteomes" id="UP000019141">
    <property type="component" value="Unassembled WGS sequence"/>
</dbReference>
<dbReference type="AlphaFoldDB" id="W4LY98"/>
<evidence type="ECO:0000313" key="2">
    <source>
        <dbReference type="Proteomes" id="UP000019141"/>
    </source>
</evidence>
<accession>W4LY98</accession>
<gene>
    <name evidence="1" type="ORF">ETSY1_02085</name>
</gene>
<name>W4LY98_ENTF1</name>